<dbReference type="RefSeq" id="WP_160370373.1">
    <property type="nucleotide sequence ID" value="NZ_WSQA01000014.1"/>
</dbReference>
<evidence type="ECO:0000313" key="2">
    <source>
        <dbReference type="Proteomes" id="UP000435036"/>
    </source>
</evidence>
<proteinExistence type="predicted"/>
<protein>
    <recommendedName>
        <fullName evidence="3">Fimbrillin family protein</fullName>
    </recommendedName>
</protein>
<accession>A0A6N8L2Z0</accession>
<gene>
    <name evidence="1" type="ORF">GQF63_16640</name>
</gene>
<sequence length="534" mass="56893">MKLSNFKTINLKSTASLMLAIALLSSCNKEVIESSGLTKVQINVGVGKGESQTFKAATLRSGLSSNVVRSIEIPFNSDITLVATFKSVGAQATSSPGLKASTKTLSNISAVNGTNTFPLDAGTSYTVLAYQDGVLKSTQNFTVGATPNVFELAPGEYTFITYAAGNNAILPAPTGQLSLAKFENLAASVDLMYAKTQQTISQGVTNTLNAVLKHVFSQITVKFNTAVIGNATIGNGGEFAPSFPTANVTLTDGAVTETGIAGVSSITFPTGTTSGNLFESTPIKVIANTTQGQIKLKAVTIGGVTKDVTLNNLTILPNYRYELTIDLKRPSSVNIGNIHWSLGNLIYNNGEYGFAANNAAGSFFFQGYVLPKNMDQSVPYAQQNSEANKPLGINGAAGDPCELVAPAGSWRMPYTDEVNTLIAATNEGVPSYIRNRFKAYYETASGTTLGVFFNIHERPSESTKANYLFLPMLGYYQNDFTNNRINTEGYYIVKDRGAATYQFLRIGGPQGADYDTRITAADKQTAAQIICVKD</sequence>
<name>A0A6N8L2Z0_9SPHI</name>
<keyword evidence="2" id="KW-1185">Reference proteome</keyword>
<evidence type="ECO:0008006" key="3">
    <source>
        <dbReference type="Google" id="ProtNLM"/>
    </source>
</evidence>
<dbReference type="Proteomes" id="UP000435036">
    <property type="component" value="Unassembled WGS sequence"/>
</dbReference>
<reference evidence="1 2" key="1">
    <citation type="submission" date="2019-12" db="EMBL/GenBank/DDBJ databases">
        <authorList>
            <person name="Dong K."/>
        </authorList>
    </citation>
    <scope>NUCLEOTIDE SEQUENCE [LARGE SCALE GENOMIC DNA]</scope>
    <source>
        <strain evidence="1 2">JCM 31225</strain>
    </source>
</reference>
<dbReference type="OrthoDB" id="1451863at2"/>
<organism evidence="1 2">
    <name type="scientific">Sphingobacterium humi</name>
    <dbReference type="NCBI Taxonomy" id="1796905"/>
    <lineage>
        <taxon>Bacteria</taxon>
        <taxon>Pseudomonadati</taxon>
        <taxon>Bacteroidota</taxon>
        <taxon>Sphingobacteriia</taxon>
        <taxon>Sphingobacteriales</taxon>
        <taxon>Sphingobacteriaceae</taxon>
        <taxon>Sphingobacterium</taxon>
    </lineage>
</organism>
<evidence type="ECO:0000313" key="1">
    <source>
        <dbReference type="EMBL" id="MVZ63657.1"/>
    </source>
</evidence>
<dbReference type="PROSITE" id="PS51257">
    <property type="entry name" value="PROKAR_LIPOPROTEIN"/>
    <property type="match status" value="1"/>
</dbReference>
<dbReference type="AlphaFoldDB" id="A0A6N8L2Z0"/>
<comment type="caution">
    <text evidence="1">The sequence shown here is derived from an EMBL/GenBank/DDBJ whole genome shotgun (WGS) entry which is preliminary data.</text>
</comment>
<dbReference type="EMBL" id="WSQA01000014">
    <property type="protein sequence ID" value="MVZ63657.1"/>
    <property type="molecule type" value="Genomic_DNA"/>
</dbReference>